<dbReference type="AlphaFoldDB" id="A0A4R3KUV9"/>
<name>A0A4R3KUV9_9SPHI</name>
<comment type="caution">
    <text evidence="1">The sequence shown here is derived from an EMBL/GenBank/DDBJ whole genome shotgun (WGS) entry which is preliminary data.</text>
</comment>
<evidence type="ECO:0000313" key="1">
    <source>
        <dbReference type="EMBL" id="TCS88455.1"/>
    </source>
</evidence>
<reference evidence="1 2" key="1">
    <citation type="submission" date="2019-03" db="EMBL/GenBank/DDBJ databases">
        <title>Genomic Encyclopedia of Type Strains, Phase IV (KMG-IV): sequencing the most valuable type-strain genomes for metagenomic binning, comparative biology and taxonomic classification.</title>
        <authorList>
            <person name="Goeker M."/>
        </authorList>
    </citation>
    <scope>NUCLEOTIDE SEQUENCE [LARGE SCALE GENOMIC DNA]</scope>
    <source>
        <strain evidence="1 2">DSM 21100</strain>
    </source>
</reference>
<accession>A0A4R3KUV9</accession>
<keyword evidence="2" id="KW-1185">Reference proteome</keyword>
<proteinExistence type="predicted"/>
<protein>
    <submittedName>
        <fullName evidence="1">Uncharacterized protein</fullName>
    </submittedName>
</protein>
<gene>
    <name evidence="1" type="ORF">EDD80_103320</name>
</gene>
<sequence>MFWVFCIRETIRKVMIVVPVLITSCQVSENPKTGPVTIQALINPPATINAIGEPATWVDLSAILSKNPSS</sequence>
<evidence type="ECO:0000313" key="2">
    <source>
        <dbReference type="Proteomes" id="UP000295807"/>
    </source>
</evidence>
<organism evidence="1 2">
    <name type="scientific">Anseongella ginsenosidimutans</name>
    <dbReference type="NCBI Taxonomy" id="496056"/>
    <lineage>
        <taxon>Bacteria</taxon>
        <taxon>Pseudomonadati</taxon>
        <taxon>Bacteroidota</taxon>
        <taxon>Sphingobacteriia</taxon>
        <taxon>Sphingobacteriales</taxon>
        <taxon>Sphingobacteriaceae</taxon>
        <taxon>Anseongella</taxon>
    </lineage>
</organism>
<dbReference type="EMBL" id="SMAD01000003">
    <property type="protein sequence ID" value="TCS88455.1"/>
    <property type="molecule type" value="Genomic_DNA"/>
</dbReference>
<dbReference type="Proteomes" id="UP000295807">
    <property type="component" value="Unassembled WGS sequence"/>
</dbReference>